<comment type="caution">
    <text evidence="3">The sequence shown here is derived from an EMBL/GenBank/DDBJ whole genome shotgun (WGS) entry which is preliminary data.</text>
</comment>
<sequence>MRVIPRSWLRLFLYSAFTLVGLLGLWVVTFNQDISKDIDKFDALFLPVAKRHGEMNRMKTNGDLEHTLRAQMAVQKIRENKTNVKIRANHRNKRHKRVTRYVKSPKKSHSIGDRGIEIASRHQNARTEKSRTFSKAATKKSNIDTTKQRFYFPSQGAKVYGEPGCPDNPWRKGLSELVQMWTNISKQHNIEYVLACGSLLGAMRNYDVIPYDSDIDILIDINYFPIMKRLSSERNINNADDKILLVLQPEFTLNIPVESRRRFDCQGKETPHLVDECSFQEPMARLFKGNLHIDFYHFYERVHYVDDPSEDRLKQYHKKDFYPFRPCSFMGLEASCPNKPWEILRIYFNTDNFEPIYKCKNRTWVDKGGLAANVY</sequence>
<proteinExistence type="predicted"/>
<dbReference type="EMBL" id="MU825409">
    <property type="protein sequence ID" value="KAJ7390939.1"/>
    <property type="molecule type" value="Genomic_DNA"/>
</dbReference>
<evidence type="ECO:0000256" key="1">
    <source>
        <dbReference type="SAM" id="Phobius"/>
    </source>
</evidence>
<protein>
    <recommendedName>
        <fullName evidence="2">LicD/FKTN/FKRP nucleotidyltransferase domain-containing protein</fullName>
    </recommendedName>
</protein>
<evidence type="ECO:0000313" key="4">
    <source>
        <dbReference type="Proteomes" id="UP001163046"/>
    </source>
</evidence>
<gene>
    <name evidence="3" type="ORF">OS493_020959</name>
</gene>
<name>A0A9X0A3K3_9CNID</name>
<organism evidence="3 4">
    <name type="scientific">Desmophyllum pertusum</name>
    <dbReference type="NCBI Taxonomy" id="174260"/>
    <lineage>
        <taxon>Eukaryota</taxon>
        <taxon>Metazoa</taxon>
        <taxon>Cnidaria</taxon>
        <taxon>Anthozoa</taxon>
        <taxon>Hexacorallia</taxon>
        <taxon>Scleractinia</taxon>
        <taxon>Caryophylliina</taxon>
        <taxon>Caryophylliidae</taxon>
        <taxon>Desmophyllum</taxon>
    </lineage>
</organism>
<keyword evidence="1" id="KW-0812">Transmembrane</keyword>
<dbReference type="PANTHER" id="PTHR13627">
    <property type="entry name" value="FUKUTIN RELATED PROTEIN"/>
    <property type="match status" value="1"/>
</dbReference>
<dbReference type="Proteomes" id="UP001163046">
    <property type="component" value="Unassembled WGS sequence"/>
</dbReference>
<keyword evidence="4" id="KW-1185">Reference proteome</keyword>
<evidence type="ECO:0000313" key="3">
    <source>
        <dbReference type="EMBL" id="KAJ7390939.1"/>
    </source>
</evidence>
<accession>A0A9X0A3K3</accession>
<keyword evidence="1" id="KW-0472">Membrane</keyword>
<feature type="domain" description="LicD/FKTN/FKRP nucleotidyltransferase" evidence="2">
    <location>
        <begin position="186"/>
        <end position="229"/>
    </location>
</feature>
<dbReference type="AlphaFoldDB" id="A0A9X0A3K3"/>
<dbReference type="Pfam" id="PF04991">
    <property type="entry name" value="LicD"/>
    <property type="match status" value="1"/>
</dbReference>
<evidence type="ECO:0000259" key="2">
    <source>
        <dbReference type="Pfam" id="PF04991"/>
    </source>
</evidence>
<reference evidence="3" key="1">
    <citation type="submission" date="2023-01" db="EMBL/GenBank/DDBJ databases">
        <title>Genome assembly of the deep-sea coral Lophelia pertusa.</title>
        <authorList>
            <person name="Herrera S."/>
            <person name="Cordes E."/>
        </authorList>
    </citation>
    <scope>NUCLEOTIDE SEQUENCE</scope>
    <source>
        <strain evidence="3">USNM1676648</strain>
        <tissue evidence="3">Polyp</tissue>
    </source>
</reference>
<dbReference type="GO" id="GO:0009100">
    <property type="term" value="P:glycoprotein metabolic process"/>
    <property type="evidence" value="ECO:0007669"/>
    <property type="project" value="UniProtKB-ARBA"/>
</dbReference>
<dbReference type="InterPro" id="IPR007074">
    <property type="entry name" value="LicD/FKTN/FKRP_NTP_transf"/>
</dbReference>
<dbReference type="OrthoDB" id="444255at2759"/>
<keyword evidence="1" id="KW-1133">Transmembrane helix</keyword>
<dbReference type="InterPro" id="IPR052613">
    <property type="entry name" value="LicD_transferase"/>
</dbReference>
<feature type="transmembrane region" description="Helical" evidence="1">
    <location>
        <begin position="12"/>
        <end position="30"/>
    </location>
</feature>
<dbReference type="PANTHER" id="PTHR13627:SF35">
    <property type="entry name" value="LICD FAMILY PROTEIN"/>
    <property type="match status" value="1"/>
</dbReference>